<reference evidence="1" key="1">
    <citation type="submission" date="2022-02" db="EMBL/GenBank/DDBJ databases">
        <title>Plant Genome Project.</title>
        <authorList>
            <person name="Zhang R.-G."/>
        </authorList>
    </citation>
    <scope>NUCLEOTIDE SEQUENCE</scope>
    <source>
        <strain evidence="1">AT1</strain>
    </source>
</reference>
<accession>A0ACC0QBK6</accession>
<protein>
    <submittedName>
        <fullName evidence="1">Uncharacterized protein</fullName>
    </submittedName>
</protein>
<comment type="caution">
    <text evidence="1">The sequence shown here is derived from an EMBL/GenBank/DDBJ whole genome shotgun (WGS) entry which is preliminary data.</text>
</comment>
<organism evidence="1 2">
    <name type="scientific">Rhododendron molle</name>
    <name type="common">Chinese azalea</name>
    <name type="synonym">Azalea mollis</name>
    <dbReference type="NCBI Taxonomy" id="49168"/>
    <lineage>
        <taxon>Eukaryota</taxon>
        <taxon>Viridiplantae</taxon>
        <taxon>Streptophyta</taxon>
        <taxon>Embryophyta</taxon>
        <taxon>Tracheophyta</taxon>
        <taxon>Spermatophyta</taxon>
        <taxon>Magnoliopsida</taxon>
        <taxon>eudicotyledons</taxon>
        <taxon>Gunneridae</taxon>
        <taxon>Pentapetalae</taxon>
        <taxon>asterids</taxon>
        <taxon>Ericales</taxon>
        <taxon>Ericaceae</taxon>
        <taxon>Ericoideae</taxon>
        <taxon>Rhodoreae</taxon>
        <taxon>Rhododendron</taxon>
    </lineage>
</organism>
<proteinExistence type="predicted"/>
<evidence type="ECO:0000313" key="2">
    <source>
        <dbReference type="Proteomes" id="UP001062846"/>
    </source>
</evidence>
<name>A0ACC0QBK6_RHOML</name>
<dbReference type="Proteomes" id="UP001062846">
    <property type="component" value="Chromosome 1"/>
</dbReference>
<gene>
    <name evidence="1" type="ORF">RHMOL_Rhmol01G0385900</name>
</gene>
<keyword evidence="2" id="KW-1185">Reference proteome</keyword>
<sequence>MVAVVPSPTPISQRTKTTTKKTRSSPLGLGVGINIPTIDLGVDHHERSLLPHKIVQACEEYGFFKVVNHGVPKEVISTMENQGNAFFAKTASEKQQAAGPATSPFGYGCKNIGFNGDMGELEYLLLPTTNSPRSSVCDLSEPISSPDFSSVGIYFWITHTVFEMELIGNALLCSCAVNDYIEAVRELACEILNLLGEGLRVPNKSVFSRLIRDVQSDSCFRLNHYPPLKQQQQQQPSSRSGWEWDLSSPKPKLTPSTPRMGFGEHSDPQILTILRSNDVEGLQICTRAGLWVPVPPDPSEFCVFVGDALQAMTNGRFVSVRHRVLVASSVKSRMSMMYFGAPPLNAWISPLPKLVSTQKPIRYKPFTWSEFKKAAYSLRLGDCRLDLFKIHTNDEILSCQQDLV</sequence>
<evidence type="ECO:0000313" key="1">
    <source>
        <dbReference type="EMBL" id="KAI8574851.1"/>
    </source>
</evidence>
<dbReference type="EMBL" id="CM046388">
    <property type="protein sequence ID" value="KAI8574851.1"/>
    <property type="molecule type" value="Genomic_DNA"/>
</dbReference>